<dbReference type="CDD" id="cd04730">
    <property type="entry name" value="NPD_like"/>
    <property type="match status" value="1"/>
</dbReference>
<evidence type="ECO:0000256" key="4">
    <source>
        <dbReference type="ARBA" id="ARBA00022630"/>
    </source>
</evidence>
<keyword evidence="3" id="KW-0216">Detoxification</keyword>
<comment type="similarity">
    <text evidence="2">Belongs to the nitronate monooxygenase family. NMO class I subfamily.</text>
</comment>
<keyword evidence="6" id="KW-0547">Nucleotide-binding</keyword>
<dbReference type="InterPro" id="IPR004136">
    <property type="entry name" value="NMO"/>
</dbReference>
<dbReference type="AlphaFoldDB" id="A0AAU7Z213"/>
<keyword evidence="4" id="KW-0285">Flavoprotein</keyword>
<dbReference type="SUPFAM" id="SSF51412">
    <property type="entry name" value="Inosine monophosphate dehydrogenase (IMPDH)"/>
    <property type="match status" value="1"/>
</dbReference>
<dbReference type="KEGG" id="tgi:RBB81_03125"/>
<evidence type="ECO:0000256" key="9">
    <source>
        <dbReference type="ARBA" id="ARBA00031155"/>
    </source>
</evidence>
<evidence type="ECO:0000256" key="2">
    <source>
        <dbReference type="ARBA" id="ARBA00009881"/>
    </source>
</evidence>
<evidence type="ECO:0000256" key="1">
    <source>
        <dbReference type="ARBA" id="ARBA00001917"/>
    </source>
</evidence>
<dbReference type="PANTHER" id="PTHR42747:SF3">
    <property type="entry name" value="NITRONATE MONOOXYGENASE-RELATED"/>
    <property type="match status" value="1"/>
</dbReference>
<sequence>MAARVGSKLWTGNRLTSRLGLQYPIIQGPLGGLSSQRLTASVSNYGGLGSFGAHGLKPEAIRNVIREIKALTTKPFAMNLWVSMEDEGAVASTEEAFHRSLSPLAKHIESVGGATPSYRPYEPIRFEDQVQVLLDEGISVFSFIYGIPSKQILDEFRHQGIVLIGTATTVDEAIALEQAGVDVIAASGFEAGGHRGSFLQPSEDSLTGTMALVPQVVDAVRLPVVAAGGIGDARGIVAAFALGAEGVQMGTAFLACEESGANTLHRKALLSGQARQTALTRGFTGRLARGIKNRLLDELNQNNIEILPYPLQRALVRHLSIPAEKAGRPELLPLWSGQSANLARCTHVRALLDTLVKEISEIGGAVQSWSAHRQLEEAQE</sequence>
<dbReference type="PANTHER" id="PTHR42747">
    <property type="entry name" value="NITRONATE MONOOXYGENASE-RELATED"/>
    <property type="match status" value="1"/>
</dbReference>
<evidence type="ECO:0000256" key="11">
    <source>
        <dbReference type="ARBA" id="ARBA00067136"/>
    </source>
</evidence>
<organism evidence="12">
    <name type="scientific">Tunturiibacter gelidiferens</name>
    <dbReference type="NCBI Taxonomy" id="3069689"/>
    <lineage>
        <taxon>Bacteria</taxon>
        <taxon>Pseudomonadati</taxon>
        <taxon>Acidobacteriota</taxon>
        <taxon>Terriglobia</taxon>
        <taxon>Terriglobales</taxon>
        <taxon>Acidobacteriaceae</taxon>
        <taxon>Tunturiibacter</taxon>
    </lineage>
</organism>
<dbReference type="GO" id="GO:0000166">
    <property type="term" value="F:nucleotide binding"/>
    <property type="evidence" value="ECO:0007669"/>
    <property type="project" value="UniProtKB-KW"/>
</dbReference>
<evidence type="ECO:0000256" key="5">
    <source>
        <dbReference type="ARBA" id="ARBA00022643"/>
    </source>
</evidence>
<comment type="catalytic activity">
    <reaction evidence="10">
        <text>3 propionate 3-nitronate + 3 O2 + H2O = 3 3-oxopropanoate + 2 nitrate + nitrite + H2O2 + 3 H(+)</text>
        <dbReference type="Rhea" id="RHEA:57332"/>
        <dbReference type="ChEBI" id="CHEBI:15377"/>
        <dbReference type="ChEBI" id="CHEBI:15378"/>
        <dbReference type="ChEBI" id="CHEBI:15379"/>
        <dbReference type="ChEBI" id="CHEBI:16240"/>
        <dbReference type="ChEBI" id="CHEBI:16301"/>
        <dbReference type="ChEBI" id="CHEBI:17632"/>
        <dbReference type="ChEBI" id="CHEBI:33190"/>
        <dbReference type="ChEBI" id="CHEBI:136067"/>
    </reaction>
</comment>
<reference evidence="12" key="1">
    <citation type="submission" date="2023-08" db="EMBL/GenBank/DDBJ databases">
        <authorList>
            <person name="Messyasz A."/>
            <person name="Mannisto M.K."/>
            <person name="Kerkhof L.J."/>
            <person name="Haggblom M."/>
        </authorList>
    </citation>
    <scope>NUCLEOTIDE SEQUENCE</scope>
    <source>
        <strain evidence="12">M8UP39</strain>
    </source>
</reference>
<accession>A0AAU7Z213</accession>
<dbReference type="Gene3D" id="3.20.20.70">
    <property type="entry name" value="Aldolase class I"/>
    <property type="match status" value="1"/>
</dbReference>
<proteinExistence type="inferred from homology"/>
<reference evidence="12" key="2">
    <citation type="journal article" date="2024" name="Environ. Microbiol.">
        <title>Genome analysis and description of Tunturibacter gen. nov. expands the diversity of Terriglobia in tundra soils.</title>
        <authorList>
            <person name="Messyasz A."/>
            <person name="Mannisto M.K."/>
            <person name="Kerkhof L.J."/>
            <person name="Haggblom M.M."/>
        </authorList>
    </citation>
    <scope>NUCLEOTIDE SEQUENCE</scope>
    <source>
        <strain evidence="12">M8UP39</strain>
    </source>
</reference>
<name>A0AAU7Z213_9BACT</name>
<evidence type="ECO:0000256" key="3">
    <source>
        <dbReference type="ARBA" id="ARBA00022575"/>
    </source>
</evidence>
<dbReference type="Pfam" id="PF03060">
    <property type="entry name" value="NMO"/>
    <property type="match status" value="1"/>
</dbReference>
<evidence type="ECO:0000256" key="6">
    <source>
        <dbReference type="ARBA" id="ARBA00022741"/>
    </source>
</evidence>
<evidence type="ECO:0000256" key="7">
    <source>
        <dbReference type="ARBA" id="ARBA00023002"/>
    </source>
</evidence>
<keyword evidence="8 12" id="KW-0503">Monooxygenase</keyword>
<protein>
    <recommendedName>
        <fullName evidence="11">Nitronate monooxygenase</fullName>
    </recommendedName>
    <alternativeName>
        <fullName evidence="9">Propionate 3-nitronate monooxygenase</fullName>
    </alternativeName>
</protein>
<evidence type="ECO:0000313" key="12">
    <source>
        <dbReference type="EMBL" id="XCB22931.1"/>
    </source>
</evidence>
<gene>
    <name evidence="12" type="ORF">RBB81_03125</name>
</gene>
<keyword evidence="7 12" id="KW-0560">Oxidoreductase</keyword>
<dbReference type="GO" id="GO:0018580">
    <property type="term" value="F:nitronate monooxygenase activity"/>
    <property type="evidence" value="ECO:0007669"/>
    <property type="project" value="InterPro"/>
</dbReference>
<dbReference type="FunFam" id="3.20.20.70:FF:000154">
    <property type="entry name" value="Probable nitronate monooxygenase"/>
    <property type="match status" value="1"/>
</dbReference>
<dbReference type="EMBL" id="CP132938">
    <property type="protein sequence ID" value="XCB22931.1"/>
    <property type="molecule type" value="Genomic_DNA"/>
</dbReference>
<dbReference type="GO" id="GO:0009636">
    <property type="term" value="P:response to toxic substance"/>
    <property type="evidence" value="ECO:0007669"/>
    <property type="project" value="UniProtKB-KW"/>
</dbReference>
<evidence type="ECO:0000256" key="10">
    <source>
        <dbReference type="ARBA" id="ARBA00049401"/>
    </source>
</evidence>
<keyword evidence="5" id="KW-0288">FMN</keyword>
<dbReference type="InterPro" id="IPR013785">
    <property type="entry name" value="Aldolase_TIM"/>
</dbReference>
<evidence type="ECO:0000256" key="8">
    <source>
        <dbReference type="ARBA" id="ARBA00023033"/>
    </source>
</evidence>
<comment type="cofactor">
    <cofactor evidence="1">
        <name>FMN</name>
        <dbReference type="ChEBI" id="CHEBI:58210"/>
    </cofactor>
</comment>